<proteinExistence type="predicted"/>
<protein>
    <recommendedName>
        <fullName evidence="4">HEAT repeat protein</fullName>
    </recommendedName>
</protein>
<dbReference type="AlphaFoldDB" id="A0A5B1CR50"/>
<reference evidence="2 3" key="1">
    <citation type="submission" date="2019-08" db="EMBL/GenBank/DDBJ databases">
        <title>Deep-cultivation of Planctomycetes and their phenomic and genomic characterization uncovers novel biology.</title>
        <authorList>
            <person name="Wiegand S."/>
            <person name="Jogler M."/>
            <person name="Boedeker C."/>
            <person name="Pinto D."/>
            <person name="Vollmers J."/>
            <person name="Rivas-Marin E."/>
            <person name="Kohn T."/>
            <person name="Peeters S.H."/>
            <person name="Heuer A."/>
            <person name="Rast P."/>
            <person name="Oberbeckmann S."/>
            <person name="Bunk B."/>
            <person name="Jeske O."/>
            <person name="Meyerdierks A."/>
            <person name="Storesund J.E."/>
            <person name="Kallscheuer N."/>
            <person name="Luecker S."/>
            <person name="Lage O.M."/>
            <person name="Pohl T."/>
            <person name="Merkel B.J."/>
            <person name="Hornburger P."/>
            <person name="Mueller R.-W."/>
            <person name="Bruemmer F."/>
            <person name="Labrenz M."/>
            <person name="Spormann A.M."/>
            <person name="Op Den Camp H."/>
            <person name="Overmann J."/>
            <person name="Amann R."/>
            <person name="Jetten M.S.M."/>
            <person name="Mascher T."/>
            <person name="Medema M.H."/>
            <person name="Devos D.P."/>
            <person name="Kaster A.-K."/>
            <person name="Ovreas L."/>
            <person name="Rohde M."/>
            <person name="Galperin M.Y."/>
            <person name="Jogler C."/>
        </authorList>
    </citation>
    <scope>NUCLEOTIDE SEQUENCE [LARGE SCALE GENOMIC DNA]</scope>
    <source>
        <strain evidence="2 3">LF1</strain>
    </source>
</reference>
<dbReference type="SUPFAM" id="SSF48371">
    <property type="entry name" value="ARM repeat"/>
    <property type="match status" value="1"/>
</dbReference>
<evidence type="ECO:0000256" key="1">
    <source>
        <dbReference type="SAM" id="MobiDB-lite"/>
    </source>
</evidence>
<dbReference type="EMBL" id="VRLW01000001">
    <property type="protein sequence ID" value="KAA1262120.1"/>
    <property type="molecule type" value="Genomic_DNA"/>
</dbReference>
<comment type="caution">
    <text evidence="2">The sequence shown here is derived from an EMBL/GenBank/DDBJ whole genome shotgun (WGS) entry which is preliminary data.</text>
</comment>
<organism evidence="2 3">
    <name type="scientific">Rubripirellula obstinata</name>
    <dbReference type="NCBI Taxonomy" id="406547"/>
    <lineage>
        <taxon>Bacteria</taxon>
        <taxon>Pseudomonadati</taxon>
        <taxon>Planctomycetota</taxon>
        <taxon>Planctomycetia</taxon>
        <taxon>Pirellulales</taxon>
        <taxon>Pirellulaceae</taxon>
        <taxon>Rubripirellula</taxon>
    </lineage>
</organism>
<evidence type="ECO:0000313" key="3">
    <source>
        <dbReference type="Proteomes" id="UP000322699"/>
    </source>
</evidence>
<feature type="region of interest" description="Disordered" evidence="1">
    <location>
        <begin position="614"/>
        <end position="636"/>
    </location>
</feature>
<accession>A0A5B1CR50</accession>
<sequence length="636" mass="69397">MVKGHLTWTPHATTDAADYSAGSGFDGRKPLAWGEVVKLNAAIQCRVADTSYIFNSSTRPSLRFHTEIEFMHGLSLTYQTLAKSRNQAALDVLVAAIDSANPSLVNMAVSAIVQRPDPGPDQAIEQAVAQDAEQHPCSAASQEVLKRWNKLSKKEIAILRTASPWMDSAVLSTLQQGSGEAEFAIQAARDLDMTTAIEPMVLLAESSGSRIVRKAATEAVLEMVVPLGRAAREDKSSPPLRNAVLSCLAKSMDRFTIHRNELLAEAFLCVTTNGDGDLRRIISDRIAGDRTTGDRTTGNRGTAFDLICDRFQNSEHPAVIDLLASYIRRRNPDARIIKLMRNRTDEAFRDAILDKIGSLPTANILKNLKDLKELGIPSSCKSAVDLMPKLTPQRRGALVHVHVAANTDTIETMQAIVSAIQLGGPDCEAVAAKGLSSCKVLDIDFWMRAAVPVAENDVEEIASDENAQLLQDLIDLLDHSDAGIVDGVRHVLSPMHAAAMLPRMAKLRARSRRRIGRVVMMIDANAIERVRDALRHPVLERRVEAIAMADSLALVDLLSDSFSHISSEDHQQARICAAEAMGEASGTETLQLLESMVQMPVSPVRDAAALALEKREKQNDKRKSKRFSRPSNAGTR</sequence>
<dbReference type="RefSeq" id="WP_068264848.1">
    <property type="nucleotide sequence ID" value="NZ_LWSK01000070.1"/>
</dbReference>
<gene>
    <name evidence="2" type="ORF">LF1_46810</name>
</gene>
<evidence type="ECO:0000313" key="2">
    <source>
        <dbReference type="EMBL" id="KAA1262120.1"/>
    </source>
</evidence>
<name>A0A5B1CR50_9BACT</name>
<dbReference type="InterPro" id="IPR016024">
    <property type="entry name" value="ARM-type_fold"/>
</dbReference>
<dbReference type="Proteomes" id="UP000322699">
    <property type="component" value="Unassembled WGS sequence"/>
</dbReference>
<keyword evidence="3" id="KW-1185">Reference proteome</keyword>
<evidence type="ECO:0008006" key="4">
    <source>
        <dbReference type="Google" id="ProtNLM"/>
    </source>
</evidence>